<dbReference type="STRING" id="178356.SAMN05216269_12314"/>
<evidence type="ECO:0000313" key="2">
    <source>
        <dbReference type="Proteomes" id="UP000184092"/>
    </source>
</evidence>
<reference evidence="2" key="1">
    <citation type="submission" date="2016-11" db="EMBL/GenBank/DDBJ databases">
        <authorList>
            <person name="Varghese N."/>
            <person name="Submissions S."/>
        </authorList>
    </citation>
    <scope>NUCLEOTIDE SEQUENCE [LARGE SCALE GENOMIC DNA]</scope>
    <source>
        <strain evidence="2">CGMCC 1.2749</strain>
    </source>
</reference>
<protein>
    <submittedName>
        <fullName evidence="1">Uncharacterized protein</fullName>
    </submittedName>
</protein>
<gene>
    <name evidence="1" type="ORF">SAMN05216269_12314</name>
</gene>
<sequence length="34" mass="3785">MSNINTINGSQTINGNPDKCPFCHNKITPVNIWL</sequence>
<name>A0A1M7PUH8_9FLAO</name>
<organism evidence="1 2">
    <name type="scientific">Flavobacterium xinjiangense</name>
    <dbReference type="NCBI Taxonomy" id="178356"/>
    <lineage>
        <taxon>Bacteria</taxon>
        <taxon>Pseudomonadati</taxon>
        <taxon>Bacteroidota</taxon>
        <taxon>Flavobacteriia</taxon>
        <taxon>Flavobacteriales</taxon>
        <taxon>Flavobacteriaceae</taxon>
        <taxon>Flavobacterium</taxon>
    </lineage>
</organism>
<dbReference type="Proteomes" id="UP000184092">
    <property type="component" value="Unassembled WGS sequence"/>
</dbReference>
<dbReference type="EMBL" id="FRCL01000023">
    <property type="protein sequence ID" value="SHN21096.1"/>
    <property type="molecule type" value="Genomic_DNA"/>
</dbReference>
<evidence type="ECO:0000313" key="1">
    <source>
        <dbReference type="EMBL" id="SHN21096.1"/>
    </source>
</evidence>
<accession>A0A1M7PUH8</accession>
<proteinExistence type="predicted"/>
<dbReference type="AlphaFoldDB" id="A0A1M7PUH8"/>
<keyword evidence="2" id="KW-1185">Reference proteome</keyword>